<evidence type="ECO:0000259" key="11">
    <source>
        <dbReference type="PROSITE" id="PS50262"/>
    </source>
</evidence>
<sequence>LLFLGKDKKEMEKGNCTMGNLTVEEFVLLGFLDLPKLREFLFGIFLFSYMIILAGNGLIIIITATDQTLHTPMYFFLRNLSFLEICYTSVTLPRMLMSLQTQDGTISFLSCAAQMCFLLMLGATECFLLAVMAYDRYVAICNPLRYPIIMSHKACVLLAAGSWISDIPVQIGQTSQIFSLPFCNSNKLNHFFCDIPPVLELACGDTSMNQLSVYAAALLFVTAPFLLILVSYVKIISTILKLPSATGRRKAFSTCSSHLIVVTSFFGSAIITYLWPKSSHSVDVDKFLSLFYTTVIPLFNPMVYSLRNKEVTVALKKYPVHWNLL</sequence>
<dbReference type="CDD" id="cd15225">
    <property type="entry name" value="7tmA_OR10A-like"/>
    <property type="match status" value="1"/>
</dbReference>
<gene>
    <name evidence="12" type="primary">LOC100083499</name>
</gene>
<evidence type="ECO:0000256" key="6">
    <source>
        <dbReference type="ARBA" id="ARBA00022989"/>
    </source>
</evidence>
<keyword evidence="7 10" id="KW-0472">Membrane</keyword>
<keyword evidence="9" id="KW-0675">Receptor</keyword>
<reference evidence="12" key="2">
    <citation type="submission" date="2025-08" db="UniProtKB">
        <authorList>
            <consortium name="Ensembl"/>
        </authorList>
    </citation>
    <scope>IDENTIFICATION</scope>
    <source>
        <strain evidence="12">Glennie</strain>
    </source>
</reference>
<dbReference type="Gene3D" id="1.20.1070.10">
    <property type="entry name" value="Rhodopsin 7-helix transmembrane proteins"/>
    <property type="match status" value="1"/>
</dbReference>
<keyword evidence="3 10" id="KW-0716">Sensory transduction</keyword>
<dbReference type="InterPro" id="IPR000725">
    <property type="entry name" value="Olfact_rcpt"/>
</dbReference>
<feature type="transmembrane region" description="Helical" evidence="10">
    <location>
        <begin position="211"/>
        <end position="230"/>
    </location>
</feature>
<feature type="transmembrane region" description="Helical" evidence="10">
    <location>
        <begin position="40"/>
        <end position="62"/>
    </location>
</feature>
<dbReference type="Ensembl" id="ENSOANT00000068663.1">
    <property type="protein sequence ID" value="ENSOANP00000052979.1"/>
    <property type="gene ID" value="ENSOANG00000038443.1"/>
</dbReference>
<evidence type="ECO:0000256" key="8">
    <source>
        <dbReference type="ARBA" id="ARBA00023224"/>
    </source>
</evidence>
<protein>
    <recommendedName>
        <fullName evidence="10">Olfactory receptor</fullName>
    </recommendedName>
</protein>
<dbReference type="GO" id="GO:0005886">
    <property type="term" value="C:plasma membrane"/>
    <property type="evidence" value="ECO:0000318"/>
    <property type="project" value="GO_Central"/>
</dbReference>
<dbReference type="OMA" id="QNQHISV"/>
<dbReference type="InterPro" id="IPR017452">
    <property type="entry name" value="GPCR_Rhodpsn_7TM"/>
</dbReference>
<evidence type="ECO:0000256" key="7">
    <source>
        <dbReference type="ARBA" id="ARBA00023136"/>
    </source>
</evidence>
<feature type="transmembrane region" description="Helical" evidence="10">
    <location>
        <begin position="287"/>
        <end position="306"/>
    </location>
</feature>
<feature type="transmembrane region" description="Helical" evidence="10">
    <location>
        <begin position="251"/>
        <end position="275"/>
    </location>
</feature>
<keyword evidence="4 9" id="KW-0812">Transmembrane</keyword>
<dbReference type="PRINTS" id="PR00245">
    <property type="entry name" value="OLFACTORYR"/>
</dbReference>
<proteinExistence type="inferred from homology"/>
<dbReference type="GO" id="GO:0050911">
    <property type="term" value="P:detection of chemical stimulus involved in sensory perception of smell"/>
    <property type="evidence" value="ECO:0000318"/>
    <property type="project" value="GO_Central"/>
</dbReference>
<reference evidence="12 13" key="1">
    <citation type="journal article" date="2008" name="Nature">
        <title>Genome analysis of the platypus reveals unique signatures of evolution.</title>
        <authorList>
            <person name="Warren W.C."/>
            <person name="Hillier L.W."/>
            <person name="Marshall Graves J.A."/>
            <person name="Birney E."/>
            <person name="Ponting C.P."/>
            <person name="Grutzner F."/>
            <person name="Belov K."/>
            <person name="Miller W."/>
            <person name="Clarke L."/>
            <person name="Chinwalla A.T."/>
            <person name="Yang S.P."/>
            <person name="Heger A."/>
            <person name="Locke D.P."/>
            <person name="Miethke P."/>
            <person name="Waters P.D."/>
            <person name="Veyrunes F."/>
            <person name="Fulton L."/>
            <person name="Fulton B."/>
            <person name="Graves T."/>
            <person name="Wallis J."/>
            <person name="Puente X.S."/>
            <person name="Lopez-Otin C."/>
            <person name="Ordonez G.R."/>
            <person name="Eichler E.E."/>
            <person name="Chen L."/>
            <person name="Cheng Z."/>
            <person name="Deakin J.E."/>
            <person name="Alsop A."/>
            <person name="Thompson K."/>
            <person name="Kirby P."/>
            <person name="Papenfuss A.T."/>
            <person name="Wakefield M.J."/>
            <person name="Olender T."/>
            <person name="Lancet D."/>
            <person name="Huttley G.A."/>
            <person name="Smit A.F."/>
            <person name="Pask A."/>
            <person name="Temple-Smith P."/>
            <person name="Batzer M.A."/>
            <person name="Walker J.A."/>
            <person name="Konkel M.K."/>
            <person name="Harris R.S."/>
            <person name="Whittington C.M."/>
            <person name="Wong E.S."/>
            <person name="Gemmell N.J."/>
            <person name="Buschiazzo E."/>
            <person name="Vargas Jentzsch I.M."/>
            <person name="Merkel A."/>
            <person name="Schmitz J."/>
            <person name="Zemann A."/>
            <person name="Churakov G."/>
            <person name="Kriegs J.O."/>
            <person name="Brosius J."/>
            <person name="Murchison E.P."/>
            <person name="Sachidanandam R."/>
            <person name="Smith C."/>
            <person name="Hannon G.J."/>
            <person name="Tsend-Ayush E."/>
            <person name="McMillan D."/>
            <person name="Attenborough R."/>
            <person name="Rens W."/>
            <person name="Ferguson-Smith M."/>
            <person name="Lefevre C.M."/>
            <person name="Sharp J.A."/>
            <person name="Nicholas K.R."/>
            <person name="Ray D.A."/>
            <person name="Kube M."/>
            <person name="Reinhardt R."/>
            <person name="Pringle T.H."/>
            <person name="Taylor J."/>
            <person name="Jones R.C."/>
            <person name="Nixon B."/>
            <person name="Dacheux J.L."/>
            <person name="Niwa H."/>
            <person name="Sekita Y."/>
            <person name="Huang X."/>
            <person name="Stark A."/>
            <person name="Kheradpour P."/>
            <person name="Kellis M."/>
            <person name="Flicek P."/>
            <person name="Chen Y."/>
            <person name="Webber C."/>
            <person name="Hardison R."/>
            <person name="Nelson J."/>
            <person name="Hallsworth-Pepin K."/>
            <person name="Delehaunty K."/>
            <person name="Markovic C."/>
            <person name="Minx P."/>
            <person name="Feng Y."/>
            <person name="Kremitzki C."/>
            <person name="Mitreva M."/>
            <person name="Glasscock J."/>
            <person name="Wylie T."/>
            <person name="Wohldmann P."/>
            <person name="Thiru P."/>
            <person name="Nhan M.N."/>
            <person name="Pohl C.S."/>
            <person name="Smith S.M."/>
            <person name="Hou S."/>
            <person name="Nefedov M."/>
            <person name="de Jong P.J."/>
            <person name="Renfree M.B."/>
            <person name="Mardis E.R."/>
            <person name="Wilson R.K."/>
        </authorList>
    </citation>
    <scope>NUCLEOTIDE SEQUENCE [LARGE SCALE GENOMIC DNA]</scope>
    <source>
        <strain evidence="12 13">Glennie</strain>
    </source>
</reference>
<dbReference type="GO" id="GO:0004984">
    <property type="term" value="F:olfactory receptor activity"/>
    <property type="evidence" value="ECO:0000318"/>
    <property type="project" value="GO_Central"/>
</dbReference>
<dbReference type="InterPro" id="IPR000276">
    <property type="entry name" value="GPCR_Rhodpsn"/>
</dbReference>
<organism evidence="12 13">
    <name type="scientific">Ornithorhynchus anatinus</name>
    <name type="common">Duckbill platypus</name>
    <dbReference type="NCBI Taxonomy" id="9258"/>
    <lineage>
        <taxon>Eukaryota</taxon>
        <taxon>Metazoa</taxon>
        <taxon>Chordata</taxon>
        <taxon>Craniata</taxon>
        <taxon>Vertebrata</taxon>
        <taxon>Euteleostomi</taxon>
        <taxon>Mammalia</taxon>
        <taxon>Monotremata</taxon>
        <taxon>Ornithorhynchidae</taxon>
        <taxon>Ornithorhynchus</taxon>
    </lineage>
</organism>
<dbReference type="AlphaFoldDB" id="A0A6I8PE68"/>
<dbReference type="GeneTree" id="ENSGT01150000286972"/>
<dbReference type="FunCoup" id="A0A6I8PE68">
    <property type="interactions" value="185"/>
</dbReference>
<keyword evidence="2 10" id="KW-1003">Cell membrane</keyword>
<evidence type="ECO:0000256" key="3">
    <source>
        <dbReference type="ARBA" id="ARBA00022606"/>
    </source>
</evidence>
<dbReference type="PRINTS" id="PR00237">
    <property type="entry name" value="GPCRRHODOPSN"/>
</dbReference>
<accession>A0A6I8PE68</accession>
<name>A0A6I8PE68_ORNAN</name>
<keyword evidence="5 10" id="KW-0552">Olfaction</keyword>
<dbReference type="PROSITE" id="PS00237">
    <property type="entry name" value="G_PROTEIN_RECEP_F1_1"/>
    <property type="match status" value="1"/>
</dbReference>
<evidence type="ECO:0000256" key="5">
    <source>
        <dbReference type="ARBA" id="ARBA00022725"/>
    </source>
</evidence>
<dbReference type="PANTHER" id="PTHR26453">
    <property type="entry name" value="OLFACTORY RECEPTOR"/>
    <property type="match status" value="1"/>
</dbReference>
<keyword evidence="9" id="KW-0297">G-protein coupled receptor</keyword>
<comment type="subcellular location">
    <subcellularLocation>
        <location evidence="1 10">Cell membrane</location>
        <topology evidence="1 10">Multi-pass membrane protein</topology>
    </subcellularLocation>
</comment>
<evidence type="ECO:0000313" key="12">
    <source>
        <dbReference type="Ensembl" id="ENSOANP00000052979.1"/>
    </source>
</evidence>
<keyword evidence="13" id="KW-1185">Reference proteome</keyword>
<dbReference type="PROSITE" id="PS50262">
    <property type="entry name" value="G_PROTEIN_RECEP_F1_2"/>
    <property type="match status" value="1"/>
</dbReference>
<reference evidence="12" key="3">
    <citation type="submission" date="2025-09" db="UniProtKB">
        <authorList>
            <consortium name="Ensembl"/>
        </authorList>
    </citation>
    <scope>IDENTIFICATION</scope>
    <source>
        <strain evidence="12">Glennie</strain>
    </source>
</reference>
<evidence type="ECO:0000256" key="9">
    <source>
        <dbReference type="RuleBase" id="RU000688"/>
    </source>
</evidence>
<dbReference type="SUPFAM" id="SSF81321">
    <property type="entry name" value="Family A G protein-coupled receptor-like"/>
    <property type="match status" value="1"/>
</dbReference>
<dbReference type="Proteomes" id="UP000002279">
    <property type="component" value="Chromosome 3"/>
</dbReference>
<feature type="domain" description="G-protein coupled receptors family 1 profile" evidence="11">
    <location>
        <begin position="55"/>
        <end position="304"/>
    </location>
</feature>
<feature type="transmembrane region" description="Helical" evidence="10">
    <location>
        <begin position="112"/>
        <end position="134"/>
    </location>
</feature>
<keyword evidence="6 10" id="KW-1133">Transmembrane helix</keyword>
<dbReference type="GO" id="GO:0004930">
    <property type="term" value="F:G protein-coupled receptor activity"/>
    <property type="evidence" value="ECO:0007669"/>
    <property type="project" value="UniProtKB-KW"/>
</dbReference>
<evidence type="ECO:0000256" key="2">
    <source>
        <dbReference type="ARBA" id="ARBA00022475"/>
    </source>
</evidence>
<dbReference type="FunFam" id="1.20.1070.10:FF:000001">
    <property type="entry name" value="Olfactory receptor"/>
    <property type="match status" value="1"/>
</dbReference>
<comment type="similarity">
    <text evidence="9">Belongs to the G-protein coupled receptor 1 family.</text>
</comment>
<keyword evidence="8 9" id="KW-0807">Transducer</keyword>
<evidence type="ECO:0000256" key="4">
    <source>
        <dbReference type="ARBA" id="ARBA00022692"/>
    </source>
</evidence>
<evidence type="ECO:0000256" key="10">
    <source>
        <dbReference type="RuleBase" id="RU363047"/>
    </source>
</evidence>
<evidence type="ECO:0000313" key="13">
    <source>
        <dbReference type="Proteomes" id="UP000002279"/>
    </source>
</evidence>
<feature type="transmembrane region" description="Helical" evidence="10">
    <location>
        <begin position="74"/>
        <end position="92"/>
    </location>
</feature>
<dbReference type="Pfam" id="PF13853">
    <property type="entry name" value="7tm_4"/>
    <property type="match status" value="1"/>
</dbReference>
<evidence type="ECO:0000256" key="1">
    <source>
        <dbReference type="ARBA" id="ARBA00004651"/>
    </source>
</evidence>
<dbReference type="InParanoid" id="A0A6I8PE68"/>